<sequence length="103" mass="12096">MIEHTHLLTYIVSIHRTARKVFPVYPSPATHACCSLLTCRELDPIRFRVEVNVLTIKYVMEDLELLPYNEQDGFLSNVLELLDWVCVNMCRQFFEVPFIYSIS</sequence>
<proteinExistence type="predicted"/>
<dbReference type="EMBL" id="JWZT01002182">
    <property type="protein sequence ID" value="KII70101.1"/>
    <property type="molecule type" value="Genomic_DNA"/>
</dbReference>
<evidence type="ECO:0000313" key="2">
    <source>
        <dbReference type="Proteomes" id="UP000031668"/>
    </source>
</evidence>
<reference evidence="1 2" key="1">
    <citation type="journal article" date="2014" name="Genome Biol. Evol.">
        <title>The genome of the myxosporean Thelohanellus kitauei shows adaptations to nutrient acquisition within its fish host.</title>
        <authorList>
            <person name="Yang Y."/>
            <person name="Xiong J."/>
            <person name="Zhou Z."/>
            <person name="Huo F."/>
            <person name="Miao W."/>
            <person name="Ran C."/>
            <person name="Liu Y."/>
            <person name="Zhang J."/>
            <person name="Feng J."/>
            <person name="Wang M."/>
            <person name="Wang M."/>
            <person name="Wang L."/>
            <person name="Yao B."/>
        </authorList>
    </citation>
    <scope>NUCLEOTIDE SEQUENCE [LARGE SCALE GENOMIC DNA]</scope>
    <source>
        <strain evidence="1">Wuqing</strain>
    </source>
</reference>
<evidence type="ECO:0000313" key="1">
    <source>
        <dbReference type="EMBL" id="KII70101.1"/>
    </source>
</evidence>
<dbReference type="Proteomes" id="UP000031668">
    <property type="component" value="Unassembled WGS sequence"/>
</dbReference>
<protein>
    <submittedName>
        <fullName evidence="1">Uncharacterized protein</fullName>
    </submittedName>
</protein>
<organism evidence="1 2">
    <name type="scientific">Thelohanellus kitauei</name>
    <name type="common">Myxosporean</name>
    <dbReference type="NCBI Taxonomy" id="669202"/>
    <lineage>
        <taxon>Eukaryota</taxon>
        <taxon>Metazoa</taxon>
        <taxon>Cnidaria</taxon>
        <taxon>Myxozoa</taxon>
        <taxon>Myxosporea</taxon>
        <taxon>Bivalvulida</taxon>
        <taxon>Platysporina</taxon>
        <taxon>Myxobolidae</taxon>
        <taxon>Thelohanellus</taxon>
    </lineage>
</organism>
<dbReference type="AlphaFoldDB" id="A0A0C2MS28"/>
<keyword evidence="2" id="KW-1185">Reference proteome</keyword>
<name>A0A0C2MS28_THEKT</name>
<accession>A0A0C2MS28</accession>
<gene>
    <name evidence="1" type="ORF">RF11_00625</name>
</gene>
<comment type="caution">
    <text evidence="1">The sequence shown here is derived from an EMBL/GenBank/DDBJ whole genome shotgun (WGS) entry which is preliminary data.</text>
</comment>